<dbReference type="VEuPathDB" id="AmoebaDB:DICPUDRAFT_158084"/>
<sequence length="147" mass="17697">MEKHSKSMYHYRCLWYSLLVMTYLPLFILMMFMVTRDLRVALKEESKTNSLIKSICLDKDGSDFGYCEKNDFSTKEIDEDIIIDYNMYLNNNKTLHGWDSYSWHDGKMELKMIISYFQVMVIYVIVVVTIVFEFYKGKSKKKNSRYY</sequence>
<evidence type="ECO:0000313" key="2">
    <source>
        <dbReference type="EMBL" id="EGC30203.1"/>
    </source>
</evidence>
<accession>F1A0S9</accession>
<evidence type="ECO:0000313" key="3">
    <source>
        <dbReference type="Proteomes" id="UP000001064"/>
    </source>
</evidence>
<dbReference type="OMA" id="ESYEWEN"/>
<organism evidence="2 3">
    <name type="scientific">Dictyostelium purpureum</name>
    <name type="common">Slime mold</name>
    <dbReference type="NCBI Taxonomy" id="5786"/>
    <lineage>
        <taxon>Eukaryota</taxon>
        <taxon>Amoebozoa</taxon>
        <taxon>Evosea</taxon>
        <taxon>Eumycetozoa</taxon>
        <taxon>Dictyostelia</taxon>
        <taxon>Dictyosteliales</taxon>
        <taxon>Dictyosteliaceae</taxon>
        <taxon>Dictyostelium</taxon>
    </lineage>
</organism>
<reference evidence="3" key="1">
    <citation type="journal article" date="2011" name="Genome Biol.">
        <title>Comparative genomics of the social amoebae Dictyostelium discoideum and Dictyostelium purpureum.</title>
        <authorList>
            <consortium name="US DOE Joint Genome Institute (JGI-PGF)"/>
            <person name="Sucgang R."/>
            <person name="Kuo A."/>
            <person name="Tian X."/>
            <person name="Salerno W."/>
            <person name="Parikh A."/>
            <person name="Feasley C.L."/>
            <person name="Dalin E."/>
            <person name="Tu H."/>
            <person name="Huang E."/>
            <person name="Barry K."/>
            <person name="Lindquist E."/>
            <person name="Shapiro H."/>
            <person name="Bruce D."/>
            <person name="Schmutz J."/>
            <person name="Salamov A."/>
            <person name="Fey P."/>
            <person name="Gaudet P."/>
            <person name="Anjard C."/>
            <person name="Babu M.M."/>
            <person name="Basu S."/>
            <person name="Bushmanova Y."/>
            <person name="van der Wel H."/>
            <person name="Katoh-Kurasawa M."/>
            <person name="Dinh C."/>
            <person name="Coutinho P.M."/>
            <person name="Saito T."/>
            <person name="Elias M."/>
            <person name="Schaap P."/>
            <person name="Kay R.R."/>
            <person name="Henrissat B."/>
            <person name="Eichinger L."/>
            <person name="Rivero F."/>
            <person name="Putnam N.H."/>
            <person name="West C.M."/>
            <person name="Loomis W.F."/>
            <person name="Chisholm R.L."/>
            <person name="Shaulsky G."/>
            <person name="Strassmann J.E."/>
            <person name="Queller D.C."/>
            <person name="Kuspa A."/>
            <person name="Grigoriev I.V."/>
        </authorList>
    </citation>
    <scope>NUCLEOTIDE SEQUENCE [LARGE SCALE GENOMIC DNA]</scope>
    <source>
        <strain evidence="3">QSDP1</strain>
    </source>
</reference>
<keyword evidence="1" id="KW-1133">Transmembrane helix</keyword>
<proteinExistence type="predicted"/>
<dbReference type="GeneID" id="10510964"/>
<dbReference type="EMBL" id="GL871348">
    <property type="protein sequence ID" value="EGC30203.1"/>
    <property type="molecule type" value="Genomic_DNA"/>
</dbReference>
<evidence type="ECO:0000256" key="1">
    <source>
        <dbReference type="SAM" id="Phobius"/>
    </source>
</evidence>
<dbReference type="FunCoup" id="F1A0S9">
    <property type="interactions" value="937"/>
</dbReference>
<dbReference type="RefSeq" id="XP_003293266.1">
    <property type="nucleotide sequence ID" value="XM_003293218.1"/>
</dbReference>
<protein>
    <submittedName>
        <fullName evidence="2">Uncharacterized protein</fullName>
    </submittedName>
</protein>
<gene>
    <name evidence="2" type="ORF">DICPUDRAFT_158084</name>
</gene>
<name>F1A0S9_DICPU</name>
<keyword evidence="1" id="KW-0472">Membrane</keyword>
<keyword evidence="3" id="KW-1185">Reference proteome</keyword>
<dbReference type="Proteomes" id="UP000001064">
    <property type="component" value="Unassembled WGS sequence"/>
</dbReference>
<dbReference type="AlphaFoldDB" id="F1A0S9"/>
<dbReference type="InParanoid" id="F1A0S9"/>
<keyword evidence="1" id="KW-0812">Transmembrane</keyword>
<feature type="transmembrane region" description="Helical" evidence="1">
    <location>
        <begin position="12"/>
        <end position="34"/>
    </location>
</feature>
<dbReference type="KEGG" id="dpp:DICPUDRAFT_158084"/>
<feature type="transmembrane region" description="Helical" evidence="1">
    <location>
        <begin position="113"/>
        <end position="135"/>
    </location>
</feature>